<accession>A0A8T0FG22</accession>
<organism evidence="1 2">
    <name type="scientific">Argiope bruennichi</name>
    <name type="common">Wasp spider</name>
    <name type="synonym">Aranea bruennichi</name>
    <dbReference type="NCBI Taxonomy" id="94029"/>
    <lineage>
        <taxon>Eukaryota</taxon>
        <taxon>Metazoa</taxon>
        <taxon>Ecdysozoa</taxon>
        <taxon>Arthropoda</taxon>
        <taxon>Chelicerata</taxon>
        <taxon>Arachnida</taxon>
        <taxon>Araneae</taxon>
        <taxon>Araneomorphae</taxon>
        <taxon>Entelegynae</taxon>
        <taxon>Araneoidea</taxon>
        <taxon>Araneidae</taxon>
        <taxon>Argiope</taxon>
    </lineage>
</organism>
<evidence type="ECO:0000313" key="2">
    <source>
        <dbReference type="Proteomes" id="UP000807504"/>
    </source>
</evidence>
<sequence>MTENASVGPYLALKTARLRQQGVIRCSPDSEEVWKETTHCKFKTTVTFLLEMRERKSNSLLLLLSNPMIGIRSGPRDHSPSNHQGHYWGYKAGSPGKSQYSEANAQQWPRLNCTLCRWGRSCSHREPKSLEVARFKSRQSRLVLSLAPAKAQSTTRARAKVPRMGRCPTDCNSMVGRLIIMGISHNVGQNIRFGLEYHAPPKSILFTRQKIISSQVKVDTIQKQFLKELADKICLQAPPNSIQ</sequence>
<evidence type="ECO:0000313" key="1">
    <source>
        <dbReference type="EMBL" id="KAF8790244.1"/>
    </source>
</evidence>
<dbReference type="Proteomes" id="UP000807504">
    <property type="component" value="Unassembled WGS sequence"/>
</dbReference>
<protein>
    <submittedName>
        <fullName evidence="1">Uncharacterized protein</fullName>
    </submittedName>
</protein>
<dbReference type="EMBL" id="JABXBU010000011">
    <property type="protein sequence ID" value="KAF8790244.1"/>
    <property type="molecule type" value="Genomic_DNA"/>
</dbReference>
<reference evidence="1" key="2">
    <citation type="submission" date="2020-06" db="EMBL/GenBank/DDBJ databases">
        <authorList>
            <person name="Sheffer M."/>
        </authorList>
    </citation>
    <scope>NUCLEOTIDE SEQUENCE</scope>
</reference>
<name>A0A8T0FG22_ARGBR</name>
<comment type="caution">
    <text evidence="1">The sequence shown here is derived from an EMBL/GenBank/DDBJ whole genome shotgun (WGS) entry which is preliminary data.</text>
</comment>
<keyword evidence="2" id="KW-1185">Reference proteome</keyword>
<gene>
    <name evidence="1" type="ORF">HNY73_005301</name>
</gene>
<dbReference type="AlphaFoldDB" id="A0A8T0FG22"/>
<proteinExistence type="predicted"/>
<reference evidence="1" key="1">
    <citation type="journal article" date="2020" name="bioRxiv">
        <title>Chromosome-level reference genome of the European wasp spider Argiope bruennichi: a resource for studies on range expansion and evolutionary adaptation.</title>
        <authorList>
            <person name="Sheffer M.M."/>
            <person name="Hoppe A."/>
            <person name="Krehenwinkel H."/>
            <person name="Uhl G."/>
            <person name="Kuss A.W."/>
            <person name="Jensen L."/>
            <person name="Jensen C."/>
            <person name="Gillespie R.G."/>
            <person name="Hoff K.J."/>
            <person name="Prost S."/>
        </authorList>
    </citation>
    <scope>NUCLEOTIDE SEQUENCE</scope>
</reference>